<organism evidence="1">
    <name type="scientific">Myoviridae sp. ctjz83</name>
    <dbReference type="NCBI Taxonomy" id="2826083"/>
    <lineage>
        <taxon>Viruses</taxon>
        <taxon>Duplodnaviria</taxon>
        <taxon>Heunggongvirae</taxon>
        <taxon>Uroviricota</taxon>
        <taxon>Caudoviricetes</taxon>
    </lineage>
</organism>
<evidence type="ECO:0000313" key="1">
    <source>
        <dbReference type="EMBL" id="DAD55481.1"/>
    </source>
</evidence>
<sequence>MFNHASCGSIISTTRSQRNDYRIEQTQDNALHRQLGSCKRFCAHEDKYGNDIGQEVSVDVPQGGLLQKLGDDGDHHDCTCISTKGSPSYKFVHFMSSLKEFEFATNTAVVDALNVADRCIRFGIDVDIFVLHTVLCVVVDILQHIVEGFFAVVHPTAQLVRKAQDADAAHICPVAFVRINMLLQLIVQGFHTGDNLILLVLLAVNTMQQPANDGSQCAGAEEGQCNFHGLCLLKILAYKLMRQVMQHDGAGLIQTLAEVGFAVLRVEVVLAVLVLHAPRCRDGVINSTGRTDIDDYPQSRNSRGFPVCLRGVRLQALVYLAIMSSAVTHRILGINFPW</sequence>
<protein>
    <submittedName>
        <fullName evidence="1">Uncharacterized protein</fullName>
    </submittedName>
</protein>
<proteinExistence type="predicted"/>
<reference evidence="1" key="1">
    <citation type="journal article" date="2021" name="Proc. Natl. Acad. Sci. U.S.A.">
        <title>A Catalog of Tens of Thousands of Viruses from Human Metagenomes Reveals Hidden Associations with Chronic Diseases.</title>
        <authorList>
            <person name="Tisza M.J."/>
            <person name="Buck C.B."/>
        </authorList>
    </citation>
    <scope>NUCLEOTIDE SEQUENCE</scope>
    <source>
        <strain evidence="1">Ctjz83</strain>
    </source>
</reference>
<dbReference type="EMBL" id="BK014725">
    <property type="protein sequence ID" value="DAD55481.1"/>
    <property type="molecule type" value="Genomic_DNA"/>
</dbReference>
<name>A0A8D9UHG1_9CAUD</name>
<accession>A0A8D9UHG1</accession>